<dbReference type="OrthoDB" id="1523802at2"/>
<reference evidence="2 3" key="1">
    <citation type="submission" date="2018-07" db="EMBL/GenBank/DDBJ databases">
        <title>Genome sequencing of Runella.</title>
        <authorList>
            <person name="Baek M.-G."/>
            <person name="Yi H."/>
        </authorList>
    </citation>
    <scope>NUCLEOTIDE SEQUENCE [LARGE SCALE GENOMIC DNA]</scope>
    <source>
        <strain evidence="2 3">HYN0085</strain>
    </source>
</reference>
<name>A0A344TIG6_9BACT</name>
<keyword evidence="3" id="KW-1185">Reference proteome</keyword>
<dbReference type="KEGG" id="run:DR864_12080"/>
<dbReference type="RefSeq" id="WP_114067220.1">
    <property type="nucleotide sequence ID" value="NZ_CP030850.1"/>
</dbReference>
<organism evidence="2 3">
    <name type="scientific">Runella rosea</name>
    <dbReference type="NCBI Taxonomy" id="2259595"/>
    <lineage>
        <taxon>Bacteria</taxon>
        <taxon>Pseudomonadati</taxon>
        <taxon>Bacteroidota</taxon>
        <taxon>Cytophagia</taxon>
        <taxon>Cytophagales</taxon>
        <taxon>Spirosomataceae</taxon>
        <taxon>Runella</taxon>
    </lineage>
</organism>
<gene>
    <name evidence="2" type="ORF">DR864_12080</name>
</gene>
<dbReference type="EMBL" id="CP030850">
    <property type="protein sequence ID" value="AXE18437.1"/>
    <property type="molecule type" value="Genomic_DNA"/>
</dbReference>
<evidence type="ECO:0008006" key="4">
    <source>
        <dbReference type="Google" id="ProtNLM"/>
    </source>
</evidence>
<evidence type="ECO:0000256" key="1">
    <source>
        <dbReference type="SAM" id="SignalP"/>
    </source>
</evidence>
<feature type="chain" id="PRO_5017063149" description="NIPSNAP protein" evidence="1">
    <location>
        <begin position="23"/>
        <end position="268"/>
    </location>
</feature>
<evidence type="ECO:0000313" key="3">
    <source>
        <dbReference type="Proteomes" id="UP000251993"/>
    </source>
</evidence>
<keyword evidence="1" id="KW-0732">Signal</keyword>
<accession>A0A344TIG6</accession>
<protein>
    <recommendedName>
        <fullName evidence="4">NIPSNAP protein</fullName>
    </recommendedName>
</protein>
<dbReference type="AlphaFoldDB" id="A0A344TIG6"/>
<feature type="signal peptide" evidence="1">
    <location>
        <begin position="1"/>
        <end position="22"/>
    </location>
</feature>
<dbReference type="Proteomes" id="UP000251993">
    <property type="component" value="Chromosome"/>
</dbReference>
<evidence type="ECO:0000313" key="2">
    <source>
        <dbReference type="EMBL" id="AXE18437.1"/>
    </source>
</evidence>
<sequence length="268" mass="30639">MKNVKHFVLFVAVLLSNLSLLAQNQEPSFFIVETMKVTPGMDAQYLKAEREVWKRIHQERIKLGLITSWSLYAVRMPSGTDRLYDYVTVTVVQGWKKVENPYGNMLAGDVEKLLTKEQLAIANETGKLRNLTQSNVFYGVDFVAADPKATTLAKYQMINFMKVKDEKAEEYYNMETKLVKPMHVEMMKTGGRAAWGLYSRVLGGEGQPFNYVTSDFYNKWEDMAAASDFQKILAKVHPGMTAKAYEKKIFDARSMVGQELWELLDSAR</sequence>
<proteinExistence type="predicted"/>